<accession>A0A8H6K590</accession>
<reference evidence="2" key="1">
    <citation type="journal article" date="2020" name="Phytopathology">
        <title>Genome Sequence Resources of Colletotrichum truncatum, C. plurivorum, C. musicola, and C. sojae: Four Species Pathogenic to Soybean (Glycine max).</title>
        <authorList>
            <person name="Rogerio F."/>
            <person name="Boufleur T.R."/>
            <person name="Ciampi-Guillardi M."/>
            <person name="Sukno S.A."/>
            <person name="Thon M.R."/>
            <person name="Massola Junior N.S."/>
            <person name="Baroncelli R."/>
        </authorList>
    </citation>
    <scope>NUCLEOTIDE SEQUENCE</scope>
    <source>
        <strain evidence="2">LFN0074</strain>
    </source>
</reference>
<comment type="caution">
    <text evidence="2">The sequence shown here is derived from an EMBL/GenBank/DDBJ whole genome shotgun (WGS) entry which is preliminary data.</text>
</comment>
<feature type="region of interest" description="Disordered" evidence="1">
    <location>
        <begin position="91"/>
        <end position="120"/>
    </location>
</feature>
<dbReference type="Proteomes" id="UP000639643">
    <property type="component" value="Unassembled WGS sequence"/>
</dbReference>
<name>A0A8H6K590_9PEZI</name>
<gene>
    <name evidence="2" type="ORF">CMUS01_09963</name>
</gene>
<keyword evidence="3" id="KW-1185">Reference proteome</keyword>
<dbReference type="AlphaFoldDB" id="A0A8H6K590"/>
<evidence type="ECO:0000313" key="3">
    <source>
        <dbReference type="Proteomes" id="UP000639643"/>
    </source>
</evidence>
<feature type="compositionally biased region" description="Low complexity" evidence="1">
    <location>
        <begin position="110"/>
        <end position="120"/>
    </location>
</feature>
<organism evidence="2 3">
    <name type="scientific">Colletotrichum musicola</name>
    <dbReference type="NCBI Taxonomy" id="2175873"/>
    <lineage>
        <taxon>Eukaryota</taxon>
        <taxon>Fungi</taxon>
        <taxon>Dikarya</taxon>
        <taxon>Ascomycota</taxon>
        <taxon>Pezizomycotina</taxon>
        <taxon>Sordariomycetes</taxon>
        <taxon>Hypocreomycetidae</taxon>
        <taxon>Glomerellales</taxon>
        <taxon>Glomerellaceae</taxon>
        <taxon>Colletotrichum</taxon>
        <taxon>Colletotrichum orchidearum species complex</taxon>
    </lineage>
</organism>
<sequence>MMSAKKRLVSSASGGSTVGVTRDARLVLFDVISSLRCSLAYTSTAAWCLRARDEDISALFPHPERFLDETRQRSPHSSACVSFSTGCIDKGSHGNEKRPAIGPRKGLGVRASRGRPSPRPGFFPEALVSTAILWPHRPWGSVCQRPAREALGGDVPWSAMPGDACRSCQRQACLLELLPKCGEEGGHSVGVEERGKGANQPCRGPGDRMGGIASRGCTCEGRWPGLVVYRALIPPAHETTR</sequence>
<evidence type="ECO:0000256" key="1">
    <source>
        <dbReference type="SAM" id="MobiDB-lite"/>
    </source>
</evidence>
<proteinExistence type="predicted"/>
<dbReference type="EMBL" id="WIGM01000442">
    <property type="protein sequence ID" value="KAF6825089.1"/>
    <property type="molecule type" value="Genomic_DNA"/>
</dbReference>
<protein>
    <submittedName>
        <fullName evidence="2">Uncharacterized protein</fullName>
    </submittedName>
</protein>
<evidence type="ECO:0000313" key="2">
    <source>
        <dbReference type="EMBL" id="KAF6825089.1"/>
    </source>
</evidence>